<dbReference type="GO" id="GO:0015194">
    <property type="term" value="F:L-serine transmembrane transporter activity"/>
    <property type="evidence" value="ECO:0007669"/>
    <property type="project" value="TreeGrafter"/>
</dbReference>
<evidence type="ECO:0000256" key="2">
    <source>
        <dbReference type="ARBA" id="ARBA00008066"/>
    </source>
</evidence>
<evidence type="ECO:0000256" key="7">
    <source>
        <dbReference type="ARBA" id="ARBA00022989"/>
    </source>
</evidence>
<feature type="transmembrane region" description="Helical" evidence="10">
    <location>
        <begin position="313"/>
        <end position="338"/>
    </location>
</feature>
<dbReference type="GO" id="GO:0005302">
    <property type="term" value="F:L-tyrosine transmembrane transporter activity"/>
    <property type="evidence" value="ECO:0007669"/>
    <property type="project" value="TreeGrafter"/>
</dbReference>
<feature type="domain" description="Amino acid transporter transmembrane" evidence="11">
    <location>
        <begin position="236"/>
        <end position="575"/>
    </location>
</feature>
<evidence type="ECO:0000256" key="10">
    <source>
        <dbReference type="SAM" id="Phobius"/>
    </source>
</evidence>
<dbReference type="EMBL" id="ALBS01000280">
    <property type="protein sequence ID" value="EJT46736.1"/>
    <property type="molecule type" value="Genomic_DNA"/>
</dbReference>
<feature type="transmembrane region" description="Helical" evidence="10">
    <location>
        <begin position="281"/>
        <end position="301"/>
    </location>
</feature>
<evidence type="ECO:0000256" key="6">
    <source>
        <dbReference type="ARBA" id="ARBA00022970"/>
    </source>
</evidence>
<feature type="transmembrane region" description="Helical" evidence="10">
    <location>
        <begin position="233"/>
        <end position="261"/>
    </location>
</feature>
<dbReference type="HOGENOM" id="CLU_009020_1_1_1"/>
<dbReference type="Pfam" id="PF01490">
    <property type="entry name" value="Aa_trans"/>
    <property type="match status" value="2"/>
</dbReference>
<dbReference type="GO" id="GO:0061459">
    <property type="term" value="F:L-arginine transmembrane transporter activity"/>
    <property type="evidence" value="ECO:0007669"/>
    <property type="project" value="TreeGrafter"/>
</dbReference>
<evidence type="ECO:0000259" key="11">
    <source>
        <dbReference type="Pfam" id="PF01490"/>
    </source>
</evidence>
<feature type="compositionally biased region" description="Basic and acidic residues" evidence="9">
    <location>
        <begin position="49"/>
        <end position="59"/>
    </location>
</feature>
<evidence type="ECO:0000256" key="3">
    <source>
        <dbReference type="ARBA" id="ARBA00022448"/>
    </source>
</evidence>
<feature type="compositionally biased region" description="Acidic residues" evidence="9">
    <location>
        <begin position="462"/>
        <end position="474"/>
    </location>
</feature>
<gene>
    <name evidence="12" type="ORF">A1Q1_04701</name>
</gene>
<comment type="subcellular location">
    <subcellularLocation>
        <location evidence="1">Vacuole membrane</location>
        <topology evidence="1">Multi-pass membrane protein</topology>
    </subcellularLocation>
</comment>
<feature type="region of interest" description="Disordered" evidence="9">
    <location>
        <begin position="1"/>
        <end position="63"/>
    </location>
</feature>
<dbReference type="RefSeq" id="XP_014178414.1">
    <property type="nucleotide sequence ID" value="XM_014322939.1"/>
</dbReference>
<evidence type="ECO:0000256" key="5">
    <source>
        <dbReference type="ARBA" id="ARBA00022692"/>
    </source>
</evidence>
<dbReference type="InterPro" id="IPR013057">
    <property type="entry name" value="AA_transpt_TM"/>
</dbReference>
<evidence type="ECO:0000313" key="12">
    <source>
        <dbReference type="EMBL" id="EJT46736.1"/>
    </source>
</evidence>
<sequence length="592" mass="62813">MPAQYGATDSQPQPPPSSTLTFSSPARDRDAERGRTMRQSYEGRAPRPSLERRRSRLETHQPGASVLSSVSNLANTIIGSGALAFPAAFASMGMVSGIVSCLFSASTATFGLWLLSRCALLVGQRPGDEGRMASFNEVARLAFGKGWVMRLFDLTTVRHRDQVLRRVGLVLDHLQDATAAGVRDVCASAAHGAVAGELAAIAALLAPVHHPRHRPPVLHADARQSQDNVADCSVLRVLVSLSVVLELTGSMVIVVVGWYFVKGPSPDRGEIVPFRFDSSTLASFPVQVFAFTCAQNLFPIYNELKDRSQAKMNTIITSSIFGAASVYEILGIVGYLTFGSKVSSNVIAMYPANSLVVAIGRLGIVFLVGLSYPLQALPCRSCIYLLQSGIIKGKKVPATIASARLVAGGAAEVGHETEGLNSSGNGTGGGHGEGWDQLPRRSTEGAPLLTQRGVDSPRGSTDEDLFSDDDSEMGNEEELLVPKVGDAGHGGAAAAEMPRKKFVGFTVLIVGLGYLIASLVDEMGTVLAFVGSTGSTIISFILPGFFYWRLYRGEPGVTKYLALALGIYGFAVMGFCLSMNIWALGRGKAPKA</sequence>
<dbReference type="GO" id="GO:0000329">
    <property type="term" value="C:fungal-type vacuole membrane"/>
    <property type="evidence" value="ECO:0007669"/>
    <property type="project" value="TreeGrafter"/>
</dbReference>
<dbReference type="KEGG" id="tasa:A1Q1_04701"/>
<keyword evidence="7 10" id="KW-1133">Transmembrane helix</keyword>
<dbReference type="PANTHER" id="PTHR22950:SF678">
    <property type="entry name" value="VACUOLAR AMINO ACID TRANSPORTER 5-RELATED"/>
    <property type="match status" value="1"/>
</dbReference>
<feature type="transmembrane region" description="Helical" evidence="10">
    <location>
        <begin position="63"/>
        <end position="89"/>
    </location>
</feature>
<evidence type="ECO:0000313" key="13">
    <source>
        <dbReference type="Proteomes" id="UP000002748"/>
    </source>
</evidence>
<feature type="transmembrane region" description="Helical" evidence="10">
    <location>
        <begin position="350"/>
        <end position="370"/>
    </location>
</feature>
<feature type="transmembrane region" description="Helical" evidence="10">
    <location>
        <begin position="526"/>
        <end position="548"/>
    </location>
</feature>
<keyword evidence="4" id="KW-0926">Vacuole</keyword>
<evidence type="ECO:0000256" key="1">
    <source>
        <dbReference type="ARBA" id="ARBA00004128"/>
    </source>
</evidence>
<feature type="transmembrane region" description="Helical" evidence="10">
    <location>
        <begin position="560"/>
        <end position="583"/>
    </location>
</feature>
<feature type="compositionally biased region" description="Basic and acidic residues" evidence="9">
    <location>
        <begin position="26"/>
        <end position="35"/>
    </location>
</feature>
<dbReference type="AlphaFoldDB" id="J5SP45"/>
<dbReference type="GeneID" id="25988213"/>
<feature type="transmembrane region" description="Helical" evidence="10">
    <location>
        <begin position="502"/>
        <end position="520"/>
    </location>
</feature>
<keyword evidence="8 10" id="KW-0472">Membrane</keyword>
<feature type="transmembrane region" description="Helical" evidence="10">
    <location>
        <begin position="95"/>
        <end position="115"/>
    </location>
</feature>
<reference evidence="12 13" key="1">
    <citation type="journal article" date="2012" name="Eukaryot. Cell">
        <title>Draft genome sequence of CBS 2479, the standard type strain of Trichosporon asahii.</title>
        <authorList>
            <person name="Yang R.Y."/>
            <person name="Li H.T."/>
            <person name="Zhu H."/>
            <person name="Zhou G.P."/>
            <person name="Wang M."/>
            <person name="Wang L."/>
        </authorList>
    </citation>
    <scope>NUCLEOTIDE SEQUENCE [LARGE SCALE GENOMIC DNA]</scope>
    <source>
        <strain evidence="13">ATCC 90039 / CBS 2479 / JCM 2466 / KCTC 7840 / NCYC 2677 / UAMH 7654</strain>
    </source>
</reference>
<accession>J5SP45</accession>
<dbReference type="GO" id="GO:0005313">
    <property type="term" value="F:L-glutamate transmembrane transporter activity"/>
    <property type="evidence" value="ECO:0007669"/>
    <property type="project" value="TreeGrafter"/>
</dbReference>
<keyword evidence="5 10" id="KW-0812">Transmembrane</keyword>
<comment type="caution">
    <text evidence="12">The sequence shown here is derived from an EMBL/GenBank/DDBJ whole genome shotgun (WGS) entry which is preliminary data.</text>
</comment>
<evidence type="ECO:0000256" key="8">
    <source>
        <dbReference type="ARBA" id="ARBA00023136"/>
    </source>
</evidence>
<proteinExistence type="inferred from homology"/>
<organism evidence="12 13">
    <name type="scientific">Trichosporon asahii var. asahii (strain ATCC 90039 / CBS 2479 / JCM 2466 / KCTC 7840 / NBRC 103889/ NCYC 2677 / UAMH 7654)</name>
    <name type="common">Yeast</name>
    <dbReference type="NCBI Taxonomy" id="1186058"/>
    <lineage>
        <taxon>Eukaryota</taxon>
        <taxon>Fungi</taxon>
        <taxon>Dikarya</taxon>
        <taxon>Basidiomycota</taxon>
        <taxon>Agaricomycotina</taxon>
        <taxon>Tremellomycetes</taxon>
        <taxon>Trichosporonales</taxon>
        <taxon>Trichosporonaceae</taxon>
        <taxon>Trichosporon</taxon>
    </lineage>
</organism>
<evidence type="ECO:0000256" key="4">
    <source>
        <dbReference type="ARBA" id="ARBA00022554"/>
    </source>
</evidence>
<feature type="region of interest" description="Disordered" evidence="9">
    <location>
        <begin position="416"/>
        <end position="474"/>
    </location>
</feature>
<keyword evidence="6" id="KW-0029">Amino-acid transport</keyword>
<dbReference type="Proteomes" id="UP000002748">
    <property type="component" value="Unassembled WGS sequence"/>
</dbReference>
<dbReference type="OrthoDB" id="438545at2759"/>
<dbReference type="GO" id="GO:0005290">
    <property type="term" value="F:L-histidine transmembrane transporter activity"/>
    <property type="evidence" value="ECO:0007669"/>
    <property type="project" value="TreeGrafter"/>
</dbReference>
<comment type="similarity">
    <text evidence="2">Belongs to the amino acid/polyamine transporter 2 family.</text>
</comment>
<dbReference type="PANTHER" id="PTHR22950">
    <property type="entry name" value="AMINO ACID TRANSPORTER"/>
    <property type="match status" value="1"/>
</dbReference>
<dbReference type="VEuPathDB" id="FungiDB:A1Q1_04701"/>
<feature type="domain" description="Amino acid transporter transmembrane" evidence="11">
    <location>
        <begin position="64"/>
        <end position="153"/>
    </location>
</feature>
<protein>
    <submittedName>
        <fullName evidence="12">Transporter</fullName>
    </submittedName>
</protein>
<dbReference type="GO" id="GO:0015189">
    <property type="term" value="F:L-lysine transmembrane transporter activity"/>
    <property type="evidence" value="ECO:0007669"/>
    <property type="project" value="TreeGrafter"/>
</dbReference>
<evidence type="ECO:0000256" key="9">
    <source>
        <dbReference type="SAM" id="MobiDB-lite"/>
    </source>
</evidence>
<keyword evidence="3" id="KW-0813">Transport</keyword>
<name>J5SP45_TRIAS</name>